<evidence type="ECO:0000313" key="4">
    <source>
        <dbReference type="Proteomes" id="UP000648801"/>
    </source>
</evidence>
<dbReference type="Pfam" id="PF00701">
    <property type="entry name" value="DHDPS"/>
    <property type="match status" value="1"/>
</dbReference>
<dbReference type="CDD" id="cd00408">
    <property type="entry name" value="DHDPS-like"/>
    <property type="match status" value="1"/>
</dbReference>
<gene>
    <name evidence="3" type="ORF">GCM10011507_00980</name>
</gene>
<dbReference type="EMBL" id="BMJB01000001">
    <property type="protein sequence ID" value="GGA53654.1"/>
    <property type="molecule type" value="Genomic_DNA"/>
</dbReference>
<dbReference type="GO" id="GO:0019262">
    <property type="term" value="P:N-acetylneuraminate catabolic process"/>
    <property type="evidence" value="ECO:0007669"/>
    <property type="project" value="TreeGrafter"/>
</dbReference>
<dbReference type="Gene3D" id="3.20.20.70">
    <property type="entry name" value="Aldolase class I"/>
    <property type="match status" value="1"/>
</dbReference>
<dbReference type="InterPro" id="IPR002220">
    <property type="entry name" value="DapA-like"/>
</dbReference>
<protein>
    <recommendedName>
        <fullName evidence="5">Dihydrodipicolinate synthase family protein</fullName>
    </recommendedName>
</protein>
<keyword evidence="2" id="KW-0704">Schiff base</keyword>
<dbReference type="PANTHER" id="PTHR42849:SF1">
    <property type="entry name" value="N-ACETYLNEURAMINATE LYASE"/>
    <property type="match status" value="1"/>
</dbReference>
<dbReference type="GO" id="GO:0008747">
    <property type="term" value="F:N-acetylneuraminate lyase activity"/>
    <property type="evidence" value="ECO:0007669"/>
    <property type="project" value="TreeGrafter"/>
</dbReference>
<dbReference type="InterPro" id="IPR020625">
    <property type="entry name" value="Schiff_base-form_aldolases_AS"/>
</dbReference>
<reference evidence="3" key="1">
    <citation type="journal article" date="2014" name="Int. J. Syst. Evol. Microbiol.">
        <title>Complete genome sequence of Corynebacterium casei LMG S-19264T (=DSM 44701T), isolated from a smear-ripened cheese.</title>
        <authorList>
            <consortium name="US DOE Joint Genome Institute (JGI-PGF)"/>
            <person name="Walter F."/>
            <person name="Albersmeier A."/>
            <person name="Kalinowski J."/>
            <person name="Ruckert C."/>
        </authorList>
    </citation>
    <scope>NUCLEOTIDE SEQUENCE</scope>
    <source>
        <strain evidence="3">CGMCC 1.15447</strain>
    </source>
</reference>
<evidence type="ECO:0000256" key="1">
    <source>
        <dbReference type="ARBA" id="ARBA00023239"/>
    </source>
</evidence>
<evidence type="ECO:0008006" key="5">
    <source>
        <dbReference type="Google" id="ProtNLM"/>
    </source>
</evidence>
<reference evidence="3" key="2">
    <citation type="submission" date="2020-09" db="EMBL/GenBank/DDBJ databases">
        <authorList>
            <person name="Sun Q."/>
            <person name="Zhou Y."/>
        </authorList>
    </citation>
    <scope>NUCLEOTIDE SEQUENCE</scope>
    <source>
        <strain evidence="3">CGMCC 1.15447</strain>
    </source>
</reference>
<dbReference type="InterPro" id="IPR013785">
    <property type="entry name" value="Aldolase_TIM"/>
</dbReference>
<dbReference type="Proteomes" id="UP000648801">
    <property type="component" value="Unassembled WGS sequence"/>
</dbReference>
<keyword evidence="1" id="KW-0456">Lyase</keyword>
<name>A0A916VYM0_9BACT</name>
<dbReference type="AlphaFoldDB" id="A0A916VYM0"/>
<sequence>MELCAVASDEGADGLLLPMPYFFRYAQEDLDIYCRTVASCTRLPVLLYNLPQFSSGLEKPTVRQLIAETENIVGIKDSSGSLEILRDLKDHGIDACRIVGNDSVLAKALSEGVCDGVVSGVACALPELILDIFQQTVASKEFHRSTHLLAELIKQLDQFPVPWALKWAVETRGIAPATFAQPITNERASQANEFSSWLKNWLPFAIKQAMPSVRTR</sequence>
<proteinExistence type="predicted"/>
<organism evidence="3 4">
    <name type="scientific">Edaphobacter acidisoli</name>
    <dbReference type="NCBI Taxonomy" id="2040573"/>
    <lineage>
        <taxon>Bacteria</taxon>
        <taxon>Pseudomonadati</taxon>
        <taxon>Acidobacteriota</taxon>
        <taxon>Terriglobia</taxon>
        <taxon>Terriglobales</taxon>
        <taxon>Acidobacteriaceae</taxon>
        <taxon>Edaphobacter</taxon>
    </lineage>
</organism>
<dbReference type="PROSITE" id="PS00666">
    <property type="entry name" value="DHDPS_2"/>
    <property type="match status" value="1"/>
</dbReference>
<dbReference type="SUPFAM" id="SSF51569">
    <property type="entry name" value="Aldolase"/>
    <property type="match status" value="1"/>
</dbReference>
<evidence type="ECO:0000313" key="3">
    <source>
        <dbReference type="EMBL" id="GGA53654.1"/>
    </source>
</evidence>
<evidence type="ECO:0000256" key="2">
    <source>
        <dbReference type="ARBA" id="ARBA00023270"/>
    </source>
</evidence>
<dbReference type="PANTHER" id="PTHR42849">
    <property type="entry name" value="N-ACETYLNEURAMINATE LYASE"/>
    <property type="match status" value="1"/>
</dbReference>
<keyword evidence="4" id="KW-1185">Reference proteome</keyword>
<comment type="caution">
    <text evidence="3">The sequence shown here is derived from an EMBL/GenBank/DDBJ whole genome shotgun (WGS) entry which is preliminary data.</text>
</comment>
<dbReference type="GO" id="GO:0005829">
    <property type="term" value="C:cytosol"/>
    <property type="evidence" value="ECO:0007669"/>
    <property type="project" value="TreeGrafter"/>
</dbReference>
<accession>A0A916VYM0</accession>
<dbReference type="SMART" id="SM01130">
    <property type="entry name" value="DHDPS"/>
    <property type="match status" value="1"/>
</dbReference>